<dbReference type="InterPro" id="IPR009061">
    <property type="entry name" value="DNA-bd_dom_put_sf"/>
</dbReference>
<protein>
    <submittedName>
        <fullName evidence="1">MerR family transcriptional regulator</fullName>
    </submittedName>
</protein>
<gene>
    <name evidence="1" type="ORF">HOC_13524</name>
</gene>
<dbReference type="AlphaFoldDB" id="A0A059G5D0"/>
<organism evidence="1 2">
    <name type="scientific">Hyphomonas oceanitis SCH89</name>
    <dbReference type="NCBI Taxonomy" id="1280953"/>
    <lineage>
        <taxon>Bacteria</taxon>
        <taxon>Pseudomonadati</taxon>
        <taxon>Pseudomonadota</taxon>
        <taxon>Alphaproteobacteria</taxon>
        <taxon>Hyphomonadales</taxon>
        <taxon>Hyphomonadaceae</taxon>
        <taxon>Hyphomonas</taxon>
    </lineage>
</organism>
<dbReference type="SUPFAM" id="SSF46955">
    <property type="entry name" value="Putative DNA-binding domain"/>
    <property type="match status" value="1"/>
</dbReference>
<dbReference type="RefSeq" id="WP_206741575.1">
    <property type="nucleotide sequence ID" value="NZ_ARYL01000021.1"/>
</dbReference>
<dbReference type="Proteomes" id="UP000024942">
    <property type="component" value="Unassembled WGS sequence"/>
</dbReference>
<proteinExistence type="predicted"/>
<sequence length="88" mass="9874">MSRPDHNLPEIEDILQDNPGWLDEAIDTPSVSRLTGVPACTLATWRCRGGGPPFMKLGSAVRYRRRTVLKWLAECEKSDADTSPKRHV</sequence>
<evidence type="ECO:0000313" key="1">
    <source>
        <dbReference type="EMBL" id="KDA01795.1"/>
    </source>
</evidence>
<dbReference type="PATRIC" id="fig|1280953.3.peg.2720"/>
<accession>A0A059G5D0</accession>
<dbReference type="STRING" id="1280953.HOC_13524"/>
<comment type="caution">
    <text evidence="1">The sequence shown here is derived from an EMBL/GenBank/DDBJ whole genome shotgun (WGS) entry which is preliminary data.</text>
</comment>
<name>A0A059G5D0_9PROT</name>
<evidence type="ECO:0000313" key="2">
    <source>
        <dbReference type="Proteomes" id="UP000024942"/>
    </source>
</evidence>
<keyword evidence="2" id="KW-1185">Reference proteome</keyword>
<dbReference type="EMBL" id="ARYL01000021">
    <property type="protein sequence ID" value="KDA01795.1"/>
    <property type="molecule type" value="Genomic_DNA"/>
</dbReference>
<reference evidence="1 2" key="1">
    <citation type="journal article" date="2014" name="Antonie Van Leeuwenhoek">
        <title>Hyphomonas beringensis sp. nov. and Hyphomonas chukchiensis sp. nov., isolated from surface seawater of the Bering Sea and Chukchi Sea.</title>
        <authorList>
            <person name="Li C."/>
            <person name="Lai Q."/>
            <person name="Li G."/>
            <person name="Dong C."/>
            <person name="Wang J."/>
            <person name="Liao Y."/>
            <person name="Shao Z."/>
        </authorList>
    </citation>
    <scope>NUCLEOTIDE SEQUENCE [LARGE SCALE GENOMIC DNA]</scope>
    <source>
        <strain evidence="1 2">SCH89</strain>
    </source>
</reference>